<name>G8X9F7_FLACA</name>
<feature type="transmembrane region" description="Helical" evidence="1">
    <location>
        <begin position="35"/>
        <end position="55"/>
    </location>
</feature>
<organism evidence="2 3">
    <name type="scientific">Flavobacterium columnare (strain ATCC 49512 / CIP 103533 / TG 44/87)</name>
    <dbReference type="NCBI Taxonomy" id="1041826"/>
    <lineage>
        <taxon>Bacteria</taxon>
        <taxon>Pseudomonadati</taxon>
        <taxon>Bacteroidota</taxon>
        <taxon>Flavobacteriia</taxon>
        <taxon>Flavobacteriales</taxon>
        <taxon>Flavobacteriaceae</taxon>
        <taxon>Flavobacterium</taxon>
    </lineage>
</organism>
<dbReference type="STRING" id="1041826.FCOL_05395"/>
<keyword evidence="1" id="KW-1133">Transmembrane helix</keyword>
<feature type="transmembrane region" description="Helical" evidence="1">
    <location>
        <begin position="64"/>
        <end position="80"/>
    </location>
</feature>
<dbReference type="RefSeq" id="WP_014165183.1">
    <property type="nucleotide sequence ID" value="NC_016510.2"/>
</dbReference>
<keyword evidence="1" id="KW-0812">Transmembrane</keyword>
<gene>
    <name evidence="2" type="ordered locus">FCOL_05395</name>
</gene>
<protein>
    <submittedName>
        <fullName evidence="2">Membrane protein</fullName>
    </submittedName>
</protein>
<dbReference type="AlphaFoldDB" id="G8X9F7"/>
<sequence>MTPFFFYIYKCFPDTKQWETFFFTYNSNFYENVRSFAWVFLQKFIWLTLMIIWFFTNSKWWNKALLPIIGMLVYQLIILISDDIKRKDEPEIESYMVVPIAVVVCIGLFLIHQKLKPLAMALDLKDAIDKELEKTLEELNTPNT</sequence>
<dbReference type="HOGENOM" id="CLU_112908_0_0_10"/>
<dbReference type="KEGG" id="fco:FCOL_05395"/>
<dbReference type="Proteomes" id="UP000005638">
    <property type="component" value="Chromosome"/>
</dbReference>
<reference evidence="2 3" key="1">
    <citation type="journal article" date="2012" name="J. Bacteriol.">
        <title>Genome Sequence of the Fish Pathogen Flavobacterium columnare ATCC 49512.</title>
        <authorList>
            <person name="Tekedar H.C."/>
            <person name="Karsi A."/>
            <person name="Gillaspy A.F."/>
            <person name="Dyer D.W."/>
            <person name="Benton N.R."/>
            <person name="Zaitshik J."/>
            <person name="Vamenta S."/>
            <person name="Banes M.M."/>
            <person name="Gulsoy N."/>
            <person name="Aboko-Cole M."/>
            <person name="Waldbieser G.C."/>
            <person name="Lawrence M.L."/>
        </authorList>
    </citation>
    <scope>NUCLEOTIDE SEQUENCE [LARGE SCALE GENOMIC DNA]</scope>
    <source>
        <strain evidence="3">ATCC 49512 / CIP 103533 / TG 44/87</strain>
    </source>
</reference>
<feature type="transmembrane region" description="Helical" evidence="1">
    <location>
        <begin position="92"/>
        <end position="111"/>
    </location>
</feature>
<evidence type="ECO:0000256" key="1">
    <source>
        <dbReference type="SAM" id="Phobius"/>
    </source>
</evidence>
<accession>G8X9F7</accession>
<evidence type="ECO:0000313" key="3">
    <source>
        <dbReference type="Proteomes" id="UP000005638"/>
    </source>
</evidence>
<dbReference type="EMBL" id="CP003222">
    <property type="protein sequence ID" value="AEW85904.1"/>
    <property type="molecule type" value="Genomic_DNA"/>
</dbReference>
<evidence type="ECO:0000313" key="2">
    <source>
        <dbReference type="EMBL" id="AEW85904.1"/>
    </source>
</evidence>
<proteinExistence type="predicted"/>
<keyword evidence="3" id="KW-1185">Reference proteome</keyword>
<keyword evidence="1" id="KW-0472">Membrane</keyword>